<feature type="domain" description="OmpA-like" evidence="6">
    <location>
        <begin position="74"/>
        <end position="189"/>
    </location>
</feature>
<dbReference type="InterPro" id="IPR050330">
    <property type="entry name" value="Bact_OuterMem_StrucFunc"/>
</dbReference>
<dbReference type="Gene3D" id="3.30.1330.60">
    <property type="entry name" value="OmpA-like domain"/>
    <property type="match status" value="1"/>
</dbReference>
<gene>
    <name evidence="7" type="ORF">H3Z74_23485</name>
</gene>
<dbReference type="SUPFAM" id="SSF103088">
    <property type="entry name" value="OmpA-like"/>
    <property type="match status" value="1"/>
</dbReference>
<dbReference type="PANTHER" id="PTHR30329">
    <property type="entry name" value="STATOR ELEMENT OF FLAGELLAR MOTOR COMPLEX"/>
    <property type="match status" value="1"/>
</dbReference>
<keyword evidence="2 4" id="KW-0472">Membrane</keyword>
<dbReference type="Proteomes" id="UP000516148">
    <property type="component" value="Chromosome"/>
</dbReference>
<evidence type="ECO:0000256" key="4">
    <source>
        <dbReference type="PROSITE-ProRule" id="PRU00473"/>
    </source>
</evidence>
<evidence type="ECO:0000256" key="2">
    <source>
        <dbReference type="ARBA" id="ARBA00023136"/>
    </source>
</evidence>
<keyword evidence="8" id="KW-1185">Reference proteome</keyword>
<dbReference type="EMBL" id="CP061038">
    <property type="protein sequence ID" value="QNQ09554.1"/>
    <property type="molecule type" value="Genomic_DNA"/>
</dbReference>
<dbReference type="RefSeq" id="WP_187761865.1">
    <property type="nucleotide sequence ID" value="NZ_JANQBJ010000008.1"/>
</dbReference>
<organism evidence="7 8">
    <name type="scientific">Sphingomonas alpina</name>
    <dbReference type="NCBI Taxonomy" id="653931"/>
    <lineage>
        <taxon>Bacteria</taxon>
        <taxon>Pseudomonadati</taxon>
        <taxon>Pseudomonadota</taxon>
        <taxon>Alphaproteobacteria</taxon>
        <taxon>Sphingomonadales</taxon>
        <taxon>Sphingomonadaceae</taxon>
        <taxon>Sphingomonas</taxon>
    </lineage>
</organism>
<dbReference type="Pfam" id="PF00691">
    <property type="entry name" value="OmpA"/>
    <property type="match status" value="1"/>
</dbReference>
<evidence type="ECO:0000259" key="6">
    <source>
        <dbReference type="PROSITE" id="PS51123"/>
    </source>
</evidence>
<feature type="region of interest" description="Disordered" evidence="5">
    <location>
        <begin position="1"/>
        <end position="56"/>
    </location>
</feature>
<keyword evidence="3" id="KW-0998">Cell outer membrane</keyword>
<evidence type="ECO:0000256" key="5">
    <source>
        <dbReference type="SAM" id="MobiDB-lite"/>
    </source>
</evidence>
<proteinExistence type="predicted"/>
<dbReference type="AlphaFoldDB" id="A0A7H0LIQ1"/>
<evidence type="ECO:0000256" key="1">
    <source>
        <dbReference type="ARBA" id="ARBA00004442"/>
    </source>
</evidence>
<name>A0A7H0LIQ1_9SPHN</name>
<reference evidence="7 8" key="1">
    <citation type="submission" date="2020-09" db="EMBL/GenBank/DDBJ databases">
        <title>Sphingomonas sp., a new species isolated from pork steak.</title>
        <authorList>
            <person name="Heidler von Heilborn D."/>
        </authorList>
    </citation>
    <scope>NUCLEOTIDE SEQUENCE [LARGE SCALE GENOMIC DNA]</scope>
    <source>
        <strain evidence="8">S8-3T</strain>
    </source>
</reference>
<feature type="compositionally biased region" description="Basic and acidic residues" evidence="5">
    <location>
        <begin position="1"/>
        <end position="15"/>
    </location>
</feature>
<dbReference type="InterPro" id="IPR006664">
    <property type="entry name" value="OMP_bac"/>
</dbReference>
<comment type="subcellular location">
    <subcellularLocation>
        <location evidence="1">Cell outer membrane</location>
    </subcellularLocation>
</comment>
<evidence type="ECO:0000313" key="8">
    <source>
        <dbReference type="Proteomes" id="UP000516148"/>
    </source>
</evidence>
<dbReference type="GO" id="GO:0009279">
    <property type="term" value="C:cell outer membrane"/>
    <property type="evidence" value="ECO:0007669"/>
    <property type="project" value="UniProtKB-SubCell"/>
</dbReference>
<accession>A0A7H0LIQ1</accession>
<feature type="region of interest" description="Disordered" evidence="5">
    <location>
        <begin position="162"/>
        <end position="189"/>
    </location>
</feature>
<dbReference type="PRINTS" id="PR01021">
    <property type="entry name" value="OMPADOMAIN"/>
</dbReference>
<evidence type="ECO:0000313" key="7">
    <source>
        <dbReference type="EMBL" id="QNQ09554.1"/>
    </source>
</evidence>
<evidence type="ECO:0000256" key="3">
    <source>
        <dbReference type="ARBA" id="ARBA00023237"/>
    </source>
</evidence>
<dbReference type="CDD" id="cd07185">
    <property type="entry name" value="OmpA_C-like"/>
    <property type="match status" value="1"/>
</dbReference>
<dbReference type="PANTHER" id="PTHR30329:SF21">
    <property type="entry name" value="LIPOPROTEIN YIAD-RELATED"/>
    <property type="match status" value="1"/>
</dbReference>
<dbReference type="InterPro" id="IPR036737">
    <property type="entry name" value="OmpA-like_sf"/>
</dbReference>
<dbReference type="PROSITE" id="PS51123">
    <property type="entry name" value="OMPA_2"/>
    <property type="match status" value="1"/>
</dbReference>
<dbReference type="InterPro" id="IPR006665">
    <property type="entry name" value="OmpA-like"/>
</dbReference>
<protein>
    <submittedName>
        <fullName evidence="7">OmpA family protein</fullName>
    </submittedName>
</protein>
<feature type="compositionally biased region" description="Polar residues" evidence="5">
    <location>
        <begin position="27"/>
        <end position="41"/>
    </location>
</feature>
<sequence>MEAERVSRDAPETKGFRLARPAADNAASETSSVKRPASQPTAAIVRSRPRNGGAYGAAPRRVAGAASVSGAVVGSVGRPRADLMIGFDLNSARLSAEGITATQIFAKSLLTPELQSKRFLIEGHTDLRGGRDLNMALSRARAKTVADYLVSLGVKPERLQTRGFGPDIPLPGHRSTDPTNRRVEAELIS</sequence>
<feature type="compositionally biased region" description="Basic and acidic residues" evidence="5">
    <location>
        <begin position="174"/>
        <end position="189"/>
    </location>
</feature>
<dbReference type="KEGG" id="spap:H3Z74_23485"/>